<evidence type="ECO:0000256" key="2">
    <source>
        <dbReference type="ARBA" id="ARBA00008098"/>
    </source>
</evidence>
<protein>
    <submittedName>
        <fullName evidence="6">Odorant-binding protein 11</fullName>
    </submittedName>
</protein>
<accession>A0A343WGW3</accession>
<keyword evidence="4 5" id="KW-0732">Signal</keyword>
<dbReference type="AlphaFoldDB" id="A0A343WGW3"/>
<name>A0A343WGW3_MATON</name>
<dbReference type="SMART" id="SM00708">
    <property type="entry name" value="PhBP"/>
    <property type="match status" value="1"/>
</dbReference>
<feature type="chain" id="PRO_5016764920" evidence="5">
    <location>
        <begin position="21"/>
        <end position="137"/>
    </location>
</feature>
<comment type="similarity">
    <text evidence="2">Belongs to the PBP/GOBP family.</text>
</comment>
<dbReference type="PANTHER" id="PTHR11857">
    <property type="entry name" value="ODORANT BINDING PROTEIN-RELATED"/>
    <property type="match status" value="1"/>
</dbReference>
<evidence type="ECO:0000256" key="1">
    <source>
        <dbReference type="ARBA" id="ARBA00004613"/>
    </source>
</evidence>
<dbReference type="EMBL" id="MF417500">
    <property type="protein sequence ID" value="AWC67987.1"/>
    <property type="molecule type" value="mRNA"/>
</dbReference>
<dbReference type="Gene3D" id="1.10.238.20">
    <property type="entry name" value="Pheromone/general odorant binding protein domain"/>
    <property type="match status" value="1"/>
</dbReference>
<evidence type="ECO:0000256" key="3">
    <source>
        <dbReference type="ARBA" id="ARBA00022525"/>
    </source>
</evidence>
<dbReference type="Pfam" id="PF01395">
    <property type="entry name" value="PBP_GOBP"/>
    <property type="match status" value="1"/>
</dbReference>
<dbReference type="GO" id="GO:0005549">
    <property type="term" value="F:odorant binding"/>
    <property type="evidence" value="ECO:0007669"/>
    <property type="project" value="InterPro"/>
</dbReference>
<gene>
    <name evidence="6" type="primary">OBP11</name>
</gene>
<evidence type="ECO:0000256" key="5">
    <source>
        <dbReference type="SAM" id="SignalP"/>
    </source>
</evidence>
<feature type="signal peptide" evidence="5">
    <location>
        <begin position="1"/>
        <end position="20"/>
    </location>
</feature>
<proteinExistence type="evidence at transcript level"/>
<dbReference type="InterPro" id="IPR036728">
    <property type="entry name" value="PBP_GOBP_sf"/>
</dbReference>
<evidence type="ECO:0000313" key="6">
    <source>
        <dbReference type="EMBL" id="AWC67987.1"/>
    </source>
</evidence>
<dbReference type="GO" id="GO:0005615">
    <property type="term" value="C:extracellular space"/>
    <property type="evidence" value="ECO:0007669"/>
    <property type="project" value="TreeGrafter"/>
</dbReference>
<dbReference type="FunFam" id="1.10.238.20:FF:000001">
    <property type="entry name" value="General odorant-binding protein lush"/>
    <property type="match status" value="1"/>
</dbReference>
<evidence type="ECO:0000256" key="4">
    <source>
        <dbReference type="ARBA" id="ARBA00022729"/>
    </source>
</evidence>
<dbReference type="CDD" id="cd23992">
    <property type="entry name" value="PBP_GOBP"/>
    <property type="match status" value="1"/>
</dbReference>
<organism evidence="6">
    <name type="scientific">Matsumurasca onukii</name>
    <name type="common">Tea green leafhopper</name>
    <name type="synonym">Empoasca onukii</name>
    <dbReference type="NCBI Taxonomy" id="2912585"/>
    <lineage>
        <taxon>Eukaryota</taxon>
        <taxon>Metazoa</taxon>
        <taxon>Ecdysozoa</taxon>
        <taxon>Arthropoda</taxon>
        <taxon>Hexapoda</taxon>
        <taxon>Insecta</taxon>
        <taxon>Pterygota</taxon>
        <taxon>Neoptera</taxon>
        <taxon>Paraneoptera</taxon>
        <taxon>Hemiptera</taxon>
        <taxon>Auchenorrhyncha</taxon>
        <taxon>Membracoidea</taxon>
        <taxon>Cicadellidae</taxon>
        <taxon>Typhlocybinae</taxon>
        <taxon>Empoascini</taxon>
        <taxon>Matsumurasca</taxon>
    </lineage>
</organism>
<sequence>MKTINLFSIVVLCCVHASVQEDMSDQHKEIMQKLHNTCVQETGVSEDAISNAAKGTFAEDGKLSCYMKCLVVQLGVFSEEDGFDSEAFVEMVPDHMKETMSEVVNKCTPLSGSTSCDKIFQFNKCFYNVNPQKFVIF</sequence>
<dbReference type="SUPFAM" id="SSF47565">
    <property type="entry name" value="Insect pheromone/odorant-binding proteins"/>
    <property type="match status" value="1"/>
</dbReference>
<comment type="subcellular location">
    <subcellularLocation>
        <location evidence="1">Secreted</location>
    </subcellularLocation>
</comment>
<dbReference type="PANTHER" id="PTHR11857:SF43">
    <property type="entry name" value="GEO07291P1-RELATED"/>
    <property type="match status" value="1"/>
</dbReference>
<reference evidence="6" key="1">
    <citation type="submission" date="2017-07" db="EMBL/GenBank/DDBJ databases">
        <authorList>
            <person name="Sun Z.S."/>
            <person name="Albrecht U."/>
            <person name="Echele G."/>
            <person name="Lee C.C."/>
        </authorList>
    </citation>
    <scope>NUCLEOTIDE SEQUENCE</scope>
</reference>
<dbReference type="InterPro" id="IPR006170">
    <property type="entry name" value="PBP/GOBP"/>
</dbReference>
<dbReference type="GO" id="GO:0007608">
    <property type="term" value="P:sensory perception of smell"/>
    <property type="evidence" value="ECO:0007669"/>
    <property type="project" value="TreeGrafter"/>
</dbReference>
<keyword evidence="3" id="KW-0964">Secreted</keyword>